<accession>A0A7W8VHL6</accession>
<evidence type="ECO:0000313" key="3">
    <source>
        <dbReference type="EMBL" id="MBB5436179.1"/>
    </source>
</evidence>
<dbReference type="InterPro" id="IPR003675">
    <property type="entry name" value="Rce1/LyrA-like_dom"/>
</dbReference>
<reference evidence="3 4" key="1">
    <citation type="submission" date="2020-08" db="EMBL/GenBank/DDBJ databases">
        <title>Sequencing the genomes of 1000 actinobacteria strains.</title>
        <authorList>
            <person name="Klenk H.-P."/>
        </authorList>
    </citation>
    <scope>NUCLEOTIDE SEQUENCE [LARGE SCALE GENOMIC DNA]</scope>
    <source>
        <strain evidence="3 4">DSM 44551</strain>
    </source>
</reference>
<feature type="transmembrane region" description="Helical" evidence="1">
    <location>
        <begin position="122"/>
        <end position="143"/>
    </location>
</feature>
<dbReference type="Proteomes" id="UP000572635">
    <property type="component" value="Unassembled WGS sequence"/>
</dbReference>
<comment type="caution">
    <text evidence="3">The sequence shown here is derived from an EMBL/GenBank/DDBJ whole genome shotgun (WGS) entry which is preliminary data.</text>
</comment>
<evidence type="ECO:0000256" key="1">
    <source>
        <dbReference type="SAM" id="Phobius"/>
    </source>
</evidence>
<feature type="transmembrane region" description="Helical" evidence="1">
    <location>
        <begin position="232"/>
        <end position="251"/>
    </location>
</feature>
<dbReference type="AlphaFoldDB" id="A0A7W8VHL6"/>
<feature type="transmembrane region" description="Helical" evidence="1">
    <location>
        <begin position="164"/>
        <end position="186"/>
    </location>
</feature>
<feature type="transmembrane region" description="Helical" evidence="1">
    <location>
        <begin position="288"/>
        <end position="307"/>
    </location>
</feature>
<proteinExistence type="predicted"/>
<keyword evidence="3" id="KW-0378">Hydrolase</keyword>
<keyword evidence="1" id="KW-1133">Transmembrane helix</keyword>
<sequence length="309" mass="31946">MTETTDPGGAGAVRAGRLWPAAGAALFIGAGAVLWATGSTDVRLSADGGAPHPLWRILLPVALAMAAARLLPPVAPDGADRPIRAALRGRRTGAEAVALLACLAGFVAAGSGPGVLEVAYGLLYPVFKVVFLLAVPLLLLRLLDTGRDRGGPGLMAVAVRPRRPWQWAGLAAGAGYLWLAVFSPLARPGPSAEELPPLAFAVAGALPTLFTASVLEEVFFRVRLQTRLEALLGRWAGIALASAAYGVMHIVSHRAFGDLTHDLAAAVAVQGGMGLMLGYLWSRYRNAWTVIAVHAGINGLPMAALLAPG</sequence>
<dbReference type="RefSeq" id="WP_184399511.1">
    <property type="nucleotide sequence ID" value="NZ_BAAAJD010000012.1"/>
</dbReference>
<dbReference type="GO" id="GO:0080120">
    <property type="term" value="P:CAAX-box protein maturation"/>
    <property type="evidence" value="ECO:0007669"/>
    <property type="project" value="UniProtKB-ARBA"/>
</dbReference>
<feature type="domain" description="CAAX prenyl protease 2/Lysostaphin resistance protein A-like" evidence="2">
    <location>
        <begin position="202"/>
        <end position="299"/>
    </location>
</feature>
<feature type="transmembrane region" description="Helical" evidence="1">
    <location>
        <begin position="18"/>
        <end position="37"/>
    </location>
</feature>
<organism evidence="3 4">
    <name type="scientific">Nocardiopsis composta</name>
    <dbReference type="NCBI Taxonomy" id="157465"/>
    <lineage>
        <taxon>Bacteria</taxon>
        <taxon>Bacillati</taxon>
        <taxon>Actinomycetota</taxon>
        <taxon>Actinomycetes</taxon>
        <taxon>Streptosporangiales</taxon>
        <taxon>Nocardiopsidaceae</taxon>
        <taxon>Nocardiopsis</taxon>
    </lineage>
</organism>
<protein>
    <submittedName>
        <fullName evidence="3">Membrane protease YdiL (CAAX protease family)</fullName>
    </submittedName>
</protein>
<keyword evidence="4" id="KW-1185">Reference proteome</keyword>
<dbReference type="Pfam" id="PF02517">
    <property type="entry name" value="Rce1-like"/>
    <property type="match status" value="1"/>
</dbReference>
<keyword evidence="1" id="KW-0812">Transmembrane</keyword>
<keyword evidence="1" id="KW-0472">Membrane</keyword>
<evidence type="ECO:0000259" key="2">
    <source>
        <dbReference type="Pfam" id="PF02517"/>
    </source>
</evidence>
<feature type="transmembrane region" description="Helical" evidence="1">
    <location>
        <begin position="96"/>
        <end position="116"/>
    </location>
</feature>
<feature type="transmembrane region" description="Helical" evidence="1">
    <location>
        <begin position="198"/>
        <end position="220"/>
    </location>
</feature>
<dbReference type="GO" id="GO:0004175">
    <property type="term" value="F:endopeptidase activity"/>
    <property type="evidence" value="ECO:0007669"/>
    <property type="project" value="UniProtKB-ARBA"/>
</dbReference>
<evidence type="ECO:0000313" key="4">
    <source>
        <dbReference type="Proteomes" id="UP000572635"/>
    </source>
</evidence>
<name>A0A7W8VHL6_9ACTN</name>
<dbReference type="EMBL" id="JACHDB010000002">
    <property type="protein sequence ID" value="MBB5436179.1"/>
    <property type="molecule type" value="Genomic_DNA"/>
</dbReference>
<feature type="transmembrane region" description="Helical" evidence="1">
    <location>
        <begin position="263"/>
        <end position="281"/>
    </location>
</feature>
<dbReference type="GO" id="GO:0006508">
    <property type="term" value="P:proteolysis"/>
    <property type="evidence" value="ECO:0007669"/>
    <property type="project" value="UniProtKB-KW"/>
</dbReference>
<gene>
    <name evidence="3" type="ORF">HDA36_006327</name>
</gene>
<keyword evidence="3" id="KW-0645">Protease</keyword>